<reference evidence="2" key="1">
    <citation type="submission" date="2018-01" db="EMBL/GenBank/DDBJ databases">
        <title>An insight into the sialome of Amazonian anophelines.</title>
        <authorList>
            <person name="Ribeiro J.M."/>
            <person name="Scarpassa V."/>
            <person name="Calvo E."/>
        </authorList>
    </citation>
    <scope>NUCLEOTIDE SEQUENCE</scope>
</reference>
<dbReference type="EMBL" id="GGFL01014371">
    <property type="protein sequence ID" value="MBW78549.1"/>
    <property type="molecule type" value="Transcribed_RNA"/>
</dbReference>
<feature type="transmembrane region" description="Helical" evidence="1">
    <location>
        <begin position="48"/>
        <end position="66"/>
    </location>
</feature>
<evidence type="ECO:0000256" key="1">
    <source>
        <dbReference type="SAM" id="Phobius"/>
    </source>
</evidence>
<name>A0A2M4DLY4_ANODA</name>
<keyword evidence="1" id="KW-0812">Transmembrane</keyword>
<evidence type="ECO:0000313" key="2">
    <source>
        <dbReference type="EMBL" id="MBW78549.1"/>
    </source>
</evidence>
<dbReference type="PROSITE" id="PS51257">
    <property type="entry name" value="PROKAR_LIPOPROTEIN"/>
    <property type="match status" value="1"/>
</dbReference>
<dbReference type="AlphaFoldDB" id="A0A2M4DLY4"/>
<keyword evidence="1" id="KW-0472">Membrane</keyword>
<proteinExistence type="predicted"/>
<organism evidence="2">
    <name type="scientific">Anopheles darlingi</name>
    <name type="common">Mosquito</name>
    <dbReference type="NCBI Taxonomy" id="43151"/>
    <lineage>
        <taxon>Eukaryota</taxon>
        <taxon>Metazoa</taxon>
        <taxon>Ecdysozoa</taxon>
        <taxon>Arthropoda</taxon>
        <taxon>Hexapoda</taxon>
        <taxon>Insecta</taxon>
        <taxon>Pterygota</taxon>
        <taxon>Neoptera</taxon>
        <taxon>Endopterygota</taxon>
        <taxon>Diptera</taxon>
        <taxon>Nematocera</taxon>
        <taxon>Culicoidea</taxon>
        <taxon>Culicidae</taxon>
        <taxon>Anophelinae</taxon>
        <taxon>Anopheles</taxon>
    </lineage>
</organism>
<keyword evidence="1" id="KW-1133">Transmembrane helix</keyword>
<protein>
    <submittedName>
        <fullName evidence="2">Uncharacterized protein</fullName>
    </submittedName>
</protein>
<accession>A0A2M4DLY4</accession>
<sequence>MRNIATLQGNSRRFVRKPVLSVMFAFLPHCSLQSCSSSSSSDSLFTTGVSVVVMTEYVFAVTGTFLQQT</sequence>